<dbReference type="PANTHER" id="PTHR47027">
    <property type="entry name" value="REVERSE TRANSCRIPTASE DOMAIN-CONTAINING PROTEIN"/>
    <property type="match status" value="1"/>
</dbReference>
<accession>A0A6F9DK64</accession>
<gene>
    <name evidence="1" type="primary">LOC108950266</name>
</gene>
<name>A0A6F9DK64_9ASCI</name>
<proteinExistence type="evidence at transcript level"/>
<dbReference type="PANTHER" id="PTHR47027:SF25">
    <property type="entry name" value="REVERSE TRANSCRIPTASE DOMAIN-CONTAINING PROTEIN"/>
    <property type="match status" value="1"/>
</dbReference>
<organism evidence="1">
    <name type="scientific">Phallusia mammillata</name>
    <dbReference type="NCBI Taxonomy" id="59560"/>
    <lineage>
        <taxon>Eukaryota</taxon>
        <taxon>Metazoa</taxon>
        <taxon>Chordata</taxon>
        <taxon>Tunicata</taxon>
        <taxon>Ascidiacea</taxon>
        <taxon>Phlebobranchia</taxon>
        <taxon>Ascidiidae</taxon>
        <taxon>Phallusia</taxon>
    </lineage>
</organism>
<dbReference type="AlphaFoldDB" id="A0A6F9DK64"/>
<dbReference type="EMBL" id="LR787433">
    <property type="protein sequence ID" value="CAB3263295.1"/>
    <property type="molecule type" value="mRNA"/>
</dbReference>
<reference evidence="1" key="1">
    <citation type="submission" date="2020-04" db="EMBL/GenBank/DDBJ databases">
        <authorList>
            <person name="Neveu A P."/>
        </authorList>
    </citation>
    <scope>NUCLEOTIDE SEQUENCE</scope>
    <source>
        <tissue evidence="1">Whole embryo</tissue>
    </source>
</reference>
<sequence length="225" mass="26366">MKGLTINKRKSFVMVFSKKAVTLTCNIKVKGEVLEQVSQFQYLGSMLTSTGKCDIDIRRRIGIAKTAYKNMKSVLTSRSISIATRLRLLKCYVWSVLVYGCECWTISQTTQNRLEAAEMWFLRRMMRISWTMKLRNDTVLQRAGTTRQLMRTIVTRQVRFLGHVLRKKQLEHLVLTGKVEGRRDRGRQRMTYLGWLSRVTDRSTLDIIRKCMERQEHLIVADVRL</sequence>
<protein>
    <submittedName>
        <fullName evidence="1">Uncharacterized protein LOC108950266</fullName>
    </submittedName>
</protein>
<evidence type="ECO:0000313" key="1">
    <source>
        <dbReference type="EMBL" id="CAB3263295.1"/>
    </source>
</evidence>